<reference evidence="2 3" key="1">
    <citation type="submission" date="2015-07" db="EMBL/GenBank/DDBJ databases">
        <title>Draft genome sequences of 17 French Clostridium botulinum group III.</title>
        <authorList>
            <person name="Woudstra C."/>
            <person name="Le Marechal C."/>
            <person name="Souillard R."/>
            <person name="Bayon-Auboyer M.-H."/>
            <person name="Dessouter D."/>
            <person name="Fach P."/>
        </authorList>
    </citation>
    <scope>NUCLEOTIDE SEQUENCE [LARGE SCALE GENOMIC DNA]</scope>
    <source>
        <strain evidence="2 3">12LNRI-CD</strain>
    </source>
</reference>
<keyword evidence="1" id="KW-0472">Membrane</keyword>
<dbReference type="EMBL" id="LGVR01000046">
    <property type="protein sequence ID" value="KOA86468.1"/>
    <property type="molecule type" value="Genomic_DNA"/>
</dbReference>
<name>A0A9Q1ZAU4_CLOBO</name>
<feature type="transmembrane region" description="Helical" evidence="1">
    <location>
        <begin position="20"/>
        <end position="40"/>
    </location>
</feature>
<dbReference type="Proteomes" id="UP000037540">
    <property type="component" value="Unassembled WGS sequence"/>
</dbReference>
<keyword evidence="1" id="KW-0812">Transmembrane</keyword>
<evidence type="ECO:0000256" key="1">
    <source>
        <dbReference type="SAM" id="Phobius"/>
    </source>
</evidence>
<organism evidence="2 3">
    <name type="scientific">Clostridium botulinum</name>
    <dbReference type="NCBI Taxonomy" id="1491"/>
    <lineage>
        <taxon>Bacteria</taxon>
        <taxon>Bacillati</taxon>
        <taxon>Bacillota</taxon>
        <taxon>Clostridia</taxon>
        <taxon>Eubacteriales</taxon>
        <taxon>Clostridiaceae</taxon>
        <taxon>Clostridium</taxon>
    </lineage>
</organism>
<keyword evidence="1" id="KW-1133">Transmembrane helix</keyword>
<protein>
    <submittedName>
        <fullName evidence="2">Uncharacterized protein</fullName>
    </submittedName>
</protein>
<evidence type="ECO:0000313" key="2">
    <source>
        <dbReference type="EMBL" id="KOA86468.1"/>
    </source>
</evidence>
<accession>A0A9Q1ZAU4</accession>
<comment type="caution">
    <text evidence="2">The sequence shown here is derived from an EMBL/GenBank/DDBJ whole genome shotgun (WGS) entry which is preliminary data.</text>
</comment>
<dbReference type="AlphaFoldDB" id="A0A9Q1ZAU4"/>
<evidence type="ECO:0000313" key="3">
    <source>
        <dbReference type="Proteomes" id="UP000037540"/>
    </source>
</evidence>
<sequence length="110" mass="13079">MHKNNSSYKIFIKLFTSFKIFIEKFYLLILNLYKLLTFLFKKKSTIKKLYEPIIQENIKINTNLNTTFNKLKKENSSIYKQINLIGLENSKLQNNINLLTTLIIDNKTKV</sequence>
<gene>
    <name evidence="2" type="ORF">ADU74_08670</name>
</gene>
<proteinExistence type="predicted"/>